<proteinExistence type="predicted"/>
<evidence type="ECO:0000313" key="1">
    <source>
        <dbReference type="EMBL" id="AYB45667.1"/>
    </source>
</evidence>
<dbReference type="Proteomes" id="UP000266552">
    <property type="component" value="Chromosome"/>
</dbReference>
<reference evidence="1 2" key="1">
    <citation type="submission" date="2018-09" db="EMBL/GenBank/DDBJ databases">
        <title>Genome Sequence of Paenibacillus lautus Strain E7593-69, Azo Dye-Degrading Bacteria, Isolated from Commercial Tattoo Inks.</title>
        <authorList>
            <person name="Nho S.W."/>
            <person name="Kim S.-J."/>
            <person name="Kweon O."/>
            <person name="Cerniglia C.E."/>
        </authorList>
    </citation>
    <scope>NUCLEOTIDE SEQUENCE [LARGE SCALE GENOMIC DNA]</scope>
    <source>
        <strain evidence="1 2">E7593-69</strain>
    </source>
</reference>
<dbReference type="InterPro" id="IPR050261">
    <property type="entry name" value="FrsA_esterase"/>
</dbReference>
<gene>
    <name evidence="1" type="ORF">D5F53_21235</name>
</gene>
<accession>A0A385TTK2</accession>
<dbReference type="Pfam" id="PF12715">
    <property type="entry name" value="Abhydrolase_7"/>
    <property type="match status" value="1"/>
</dbReference>
<dbReference type="KEGG" id="plw:D5F53_21235"/>
<dbReference type="EMBL" id="CP032412">
    <property type="protein sequence ID" value="AYB45667.1"/>
    <property type="molecule type" value="Genomic_DNA"/>
</dbReference>
<dbReference type="AlphaFoldDB" id="A0A385TTK2"/>
<keyword evidence="2" id="KW-1185">Reference proteome</keyword>
<dbReference type="PANTHER" id="PTHR22946">
    <property type="entry name" value="DIENELACTONE HYDROLASE DOMAIN-CONTAINING PROTEIN-RELATED"/>
    <property type="match status" value="1"/>
</dbReference>
<evidence type="ECO:0000313" key="2">
    <source>
        <dbReference type="Proteomes" id="UP000266552"/>
    </source>
</evidence>
<organism evidence="1 2">
    <name type="scientific">Paenibacillus lautus</name>
    <name type="common">Bacillus lautus</name>
    <dbReference type="NCBI Taxonomy" id="1401"/>
    <lineage>
        <taxon>Bacteria</taxon>
        <taxon>Bacillati</taxon>
        <taxon>Bacillota</taxon>
        <taxon>Bacilli</taxon>
        <taxon>Bacillales</taxon>
        <taxon>Paenibacillaceae</taxon>
        <taxon>Paenibacillus</taxon>
    </lineage>
</organism>
<dbReference type="Gene3D" id="3.40.50.1820">
    <property type="entry name" value="alpha/beta hydrolase"/>
    <property type="match status" value="1"/>
</dbReference>
<dbReference type="GO" id="GO:0016787">
    <property type="term" value="F:hydrolase activity"/>
    <property type="evidence" value="ECO:0007669"/>
    <property type="project" value="UniProtKB-KW"/>
</dbReference>
<dbReference type="RefSeq" id="WP_119849368.1">
    <property type="nucleotide sequence ID" value="NZ_CP032412.1"/>
</dbReference>
<dbReference type="InterPro" id="IPR029058">
    <property type="entry name" value="AB_hydrolase_fold"/>
</dbReference>
<dbReference type="InterPro" id="IPR025890">
    <property type="entry name" value="Abhydrolase_bac"/>
</dbReference>
<dbReference type="SUPFAM" id="SSF53474">
    <property type="entry name" value="alpha/beta-Hydrolases"/>
    <property type="match status" value="1"/>
</dbReference>
<name>A0A385TTK2_PAELA</name>
<dbReference type="PANTHER" id="PTHR22946:SF8">
    <property type="entry name" value="ACETYL XYLAN ESTERASE DOMAIN-CONTAINING PROTEIN"/>
    <property type="match status" value="1"/>
</dbReference>
<keyword evidence="1" id="KW-0378">Hydrolase</keyword>
<protein>
    <submittedName>
        <fullName evidence="1">Dienelactone hydrolase</fullName>
    </submittedName>
</protein>
<sequence length="344" mass="38144">MWRADAFLESMYNEAVEKTKDSQASMSAEERKRYLKQALRRLIGEFETNENHKPVLLEQESCDGYIRERIELSAVPGLSFASYILIPEDQGKPMPAAVAVHGHGYGSREIVGLRQDGSSDPEPPGIHQHFAVQLVRRGMVVIAPDVAGFGERRLAADLARNPEAANSCHRLSTQLLMHGKTLAGLRVAETLRALDYLAERPEVQPDRIGIMGFSGGGLISFLCAALDERIRAAVLAGYPNTFKDSIMAVQHCICNYIPGMLSHAELPEWIGLISPRSLYLESGTDDRIFPAAGFNLAVEQLRDTYRRAGAEERLRTDLFPGAHEISGRNSYDWLCSELERVAHA</sequence>